<evidence type="ECO:0008006" key="4">
    <source>
        <dbReference type="Google" id="ProtNLM"/>
    </source>
</evidence>
<dbReference type="PANTHER" id="PTHR36436:SF6">
    <property type="entry name" value="SLL5081 PROTEIN"/>
    <property type="match status" value="1"/>
</dbReference>
<dbReference type="SUPFAM" id="SSF103032">
    <property type="entry name" value="Hypothetical protein YwqG"/>
    <property type="match status" value="1"/>
</dbReference>
<protein>
    <recommendedName>
        <fullName evidence="4">DUF1963 domain-containing protein</fullName>
    </recommendedName>
</protein>
<keyword evidence="3" id="KW-1185">Reference proteome</keyword>
<dbReference type="InterPro" id="IPR035948">
    <property type="entry name" value="YwqG-like_sf"/>
</dbReference>
<dbReference type="OrthoDB" id="4929513at2"/>
<dbReference type="Pfam" id="PF09234">
    <property type="entry name" value="DUF1963"/>
    <property type="match status" value="1"/>
</dbReference>
<proteinExistence type="predicted"/>
<gene>
    <name evidence="2" type="ORF">TRP8649_02007</name>
</gene>
<keyword evidence="1" id="KW-0732">Signal</keyword>
<sequence length="624" mass="70633">MLRTLFFSLLLSITCLASFAQVAGKSSEPAYQVIFLAWENDFDALDQYLDDLRVNQRLHENGAWLLTHAYFPFYENPQILTEESVPTIVNSVDSWRAARPNSVSALNAKAILLTRHAKSLPEDSSNRQDAVTKALEFMANHAEIGDQDPHWRATQLELLALQTVPIPNFEARFAEELSQNPGFAPLQRSAASYLARHEPKKLSEFVLTADERFTGMTSRLFSHILHDLPRPSEADWSKIRTSYLSVMDEFPNAWNQQALAKAACTVGDFELAAKHIEKLPWLDVLWVWGTPDVPQTCRDEIIAREIWTCEESRSSQCLAQPESFSWFESFLVMAVGCFAATYVSVSLWSWYKLRNAPRITQDEIDALKQAQDQSRLPRVRIENTALPPADNVQSRLGGAPTADETHRHWPVTEETGMPMLFLAQINFSETQPLPDFPDSGILQLFAGIETDGRLVFTEDPGSFELRYLPNPEADDTMALPFQLENVPKHSALSKEALLEGRALRFEADTAIASIHHSSLDRFRQDWHNRLPESDDIGAQLEAFEKAEELESAAAPTHWVGGHPDFVQEDVRFDPDWQEMDRVLLHLGFDDDLCLGDAGMLNVMITQEDLRNRAFDKAICTWDCS</sequence>
<organism evidence="2 3">
    <name type="scientific">Pelagimonas phthalicica</name>
    <dbReference type="NCBI Taxonomy" id="1037362"/>
    <lineage>
        <taxon>Bacteria</taxon>
        <taxon>Pseudomonadati</taxon>
        <taxon>Pseudomonadota</taxon>
        <taxon>Alphaproteobacteria</taxon>
        <taxon>Rhodobacterales</taxon>
        <taxon>Roseobacteraceae</taxon>
        <taxon>Pelagimonas</taxon>
    </lineage>
</organism>
<feature type="chain" id="PRO_5013122260" description="DUF1963 domain-containing protein" evidence="1">
    <location>
        <begin position="21"/>
        <end position="624"/>
    </location>
</feature>
<evidence type="ECO:0000313" key="2">
    <source>
        <dbReference type="EMBL" id="SMX27896.1"/>
    </source>
</evidence>
<evidence type="ECO:0000256" key="1">
    <source>
        <dbReference type="SAM" id="SignalP"/>
    </source>
</evidence>
<dbReference type="AlphaFoldDB" id="A0A238JDG7"/>
<dbReference type="EMBL" id="FXXP01000001">
    <property type="protein sequence ID" value="SMX27896.1"/>
    <property type="molecule type" value="Genomic_DNA"/>
</dbReference>
<evidence type="ECO:0000313" key="3">
    <source>
        <dbReference type="Proteomes" id="UP000225972"/>
    </source>
</evidence>
<dbReference type="Proteomes" id="UP000225972">
    <property type="component" value="Unassembled WGS sequence"/>
</dbReference>
<dbReference type="InterPro" id="IPR015315">
    <property type="entry name" value="DUF1963"/>
</dbReference>
<dbReference type="RefSeq" id="WP_099244394.1">
    <property type="nucleotide sequence ID" value="NZ_FXXP01000001.1"/>
</dbReference>
<reference evidence="3" key="1">
    <citation type="submission" date="2017-05" db="EMBL/GenBank/DDBJ databases">
        <authorList>
            <person name="Rodrigo-Torres L."/>
            <person name="Arahal R. D."/>
            <person name="Lucena T."/>
        </authorList>
    </citation>
    <scope>NUCLEOTIDE SEQUENCE [LARGE SCALE GENOMIC DNA]</scope>
    <source>
        <strain evidence="3">CECT 8649</strain>
    </source>
</reference>
<dbReference type="PANTHER" id="PTHR36436">
    <property type="entry name" value="SLL5081 PROTEIN"/>
    <property type="match status" value="1"/>
</dbReference>
<accession>A0A238JDG7</accession>
<name>A0A238JDG7_9RHOB</name>
<dbReference type="Gene3D" id="2.30.320.10">
    <property type="entry name" value="YwqG-like"/>
    <property type="match status" value="1"/>
</dbReference>
<feature type="signal peptide" evidence="1">
    <location>
        <begin position="1"/>
        <end position="20"/>
    </location>
</feature>